<feature type="compositionally biased region" description="Polar residues" evidence="1">
    <location>
        <begin position="507"/>
        <end position="517"/>
    </location>
</feature>
<dbReference type="KEGG" id="vin:AKJ08_1013"/>
<dbReference type="InterPro" id="IPR046535">
    <property type="entry name" value="DUF6600"/>
</dbReference>
<feature type="compositionally biased region" description="Basic and acidic residues" evidence="1">
    <location>
        <begin position="413"/>
        <end position="422"/>
    </location>
</feature>
<feature type="compositionally biased region" description="Acidic residues" evidence="1">
    <location>
        <begin position="51"/>
        <end position="64"/>
    </location>
</feature>
<feature type="region of interest" description="Disordered" evidence="1">
    <location>
        <begin position="24"/>
        <end position="65"/>
    </location>
</feature>
<name>A0A0K1PB23_9BACT</name>
<keyword evidence="4" id="KW-1185">Reference proteome</keyword>
<evidence type="ECO:0000313" key="4">
    <source>
        <dbReference type="Proteomes" id="UP000055590"/>
    </source>
</evidence>
<dbReference type="Proteomes" id="UP000055590">
    <property type="component" value="Chromosome"/>
</dbReference>
<feature type="chain" id="PRO_5005465580" evidence="2">
    <location>
        <begin position="27"/>
        <end position="534"/>
    </location>
</feature>
<keyword evidence="2" id="KW-0732">Signal</keyword>
<sequence>MKMRIVSGSNLLVLVAALAVGPKAMAHQPPPPSVDWDSESETDDLPSFAQDELDWAGSDDDDDQGETRVYRVHSYGQDIPSPEDVVAGRRAAMPAPSRPVPVAETAPPSAAPGFDDFREPLNSHGRWVQTPEYGLVFVPQRQVEVTGWRPYLYGQWAWTSYGWTWVSEEPFGWATYHYGRWDFRAGLGWYWVPGYTWGPAWVAWRFGDAAIGWAPLYPGYVTYSSSYPYYGDHWVFIGGSHFYGHPVHRHWHRDRGDYYYSHSQWARSWRAGGRGAVYAGPPRTYVQRNSRGRIYESRIVPSSAPGRGSFSGRSHSSGGELHVYRPAARPVGRVQPGQPPARRVGSGLDRPNLPRSTSERLHPQSGGRGSGANRPNPPRSSGERPRPPIGPRGSVGGSSLNNGPSRSGFGERSNFEARKDRAPNPPRPASRDSSTGRPTPPARVERPTSAPRGNAPPPRSFERPSGGGAPAPSARPQVAPNRFQAPSGGGSSGGSAMRSAPAPSKGPSRSVSAPSRSGNDRHSVQPSGGNHRGH</sequence>
<protein>
    <submittedName>
        <fullName evidence="3">Uncharacterized protein</fullName>
    </submittedName>
</protein>
<feature type="compositionally biased region" description="Low complexity" evidence="1">
    <location>
        <begin position="306"/>
        <end position="319"/>
    </location>
</feature>
<organism evidence="3 4">
    <name type="scientific">Vulgatibacter incomptus</name>
    <dbReference type="NCBI Taxonomy" id="1391653"/>
    <lineage>
        <taxon>Bacteria</taxon>
        <taxon>Pseudomonadati</taxon>
        <taxon>Myxococcota</taxon>
        <taxon>Myxococcia</taxon>
        <taxon>Myxococcales</taxon>
        <taxon>Cystobacterineae</taxon>
        <taxon>Vulgatibacteraceae</taxon>
        <taxon>Vulgatibacter</taxon>
    </lineage>
</organism>
<dbReference type="Pfam" id="PF20245">
    <property type="entry name" value="DUF6600"/>
    <property type="match status" value="1"/>
</dbReference>
<dbReference type="STRING" id="1391653.AKJ08_1013"/>
<reference evidence="3 4" key="1">
    <citation type="submission" date="2015-08" db="EMBL/GenBank/DDBJ databases">
        <authorList>
            <person name="Babu N.S."/>
            <person name="Beckwith C.J."/>
            <person name="Beseler K.G."/>
            <person name="Brison A."/>
            <person name="Carone J.V."/>
            <person name="Caskin T.P."/>
            <person name="Diamond M."/>
            <person name="Durham M.E."/>
            <person name="Foxe J.M."/>
            <person name="Go M."/>
            <person name="Henderson B.A."/>
            <person name="Jones I.B."/>
            <person name="McGettigan J.A."/>
            <person name="Micheletti S.J."/>
            <person name="Nasrallah M.E."/>
            <person name="Ortiz D."/>
            <person name="Piller C.R."/>
            <person name="Privatt S.R."/>
            <person name="Schneider S.L."/>
            <person name="Sharp S."/>
            <person name="Smith T.C."/>
            <person name="Stanton J.D."/>
            <person name="Ullery H.E."/>
            <person name="Wilson R.J."/>
            <person name="Serrano M.G."/>
            <person name="Buck G."/>
            <person name="Lee V."/>
            <person name="Wang Y."/>
            <person name="Carvalho R."/>
            <person name="Voegtly L."/>
            <person name="Shi R."/>
            <person name="Duckworth R."/>
            <person name="Johnson A."/>
            <person name="Loviza R."/>
            <person name="Walstead R."/>
            <person name="Shah Z."/>
            <person name="Kiflezghi M."/>
            <person name="Wade K."/>
            <person name="Ball S.L."/>
            <person name="Bradley K.W."/>
            <person name="Asai D.J."/>
            <person name="Bowman C.A."/>
            <person name="Russell D.A."/>
            <person name="Pope W.H."/>
            <person name="Jacobs-Sera D."/>
            <person name="Hendrix R.W."/>
            <person name="Hatfull G.F."/>
        </authorList>
    </citation>
    <scope>NUCLEOTIDE SEQUENCE [LARGE SCALE GENOMIC DNA]</scope>
    <source>
        <strain evidence="3 4">DSM 27710</strain>
    </source>
</reference>
<evidence type="ECO:0000313" key="3">
    <source>
        <dbReference type="EMBL" id="AKU90626.1"/>
    </source>
</evidence>
<feature type="compositionally biased region" description="Low complexity" evidence="1">
    <location>
        <begin position="494"/>
        <end position="503"/>
    </location>
</feature>
<dbReference type="AlphaFoldDB" id="A0A0K1PB23"/>
<evidence type="ECO:0000256" key="1">
    <source>
        <dbReference type="SAM" id="MobiDB-lite"/>
    </source>
</evidence>
<feature type="signal peptide" evidence="2">
    <location>
        <begin position="1"/>
        <end position="26"/>
    </location>
</feature>
<evidence type="ECO:0000256" key="2">
    <source>
        <dbReference type="SAM" id="SignalP"/>
    </source>
</evidence>
<feature type="region of interest" description="Disordered" evidence="1">
    <location>
        <begin position="296"/>
        <end position="534"/>
    </location>
</feature>
<gene>
    <name evidence="3" type="ORF">AKJ08_1013</name>
</gene>
<accession>A0A0K1PB23</accession>
<proteinExistence type="predicted"/>
<dbReference type="PATRIC" id="fig|1391653.3.peg.1038"/>
<dbReference type="EMBL" id="CP012332">
    <property type="protein sequence ID" value="AKU90626.1"/>
    <property type="molecule type" value="Genomic_DNA"/>
</dbReference>